<keyword evidence="4" id="KW-1185">Reference proteome</keyword>
<organism evidence="3 4">
    <name type="scientific">Winogradskyella aurantia</name>
    <dbReference type="NCBI Taxonomy" id="1915063"/>
    <lineage>
        <taxon>Bacteria</taxon>
        <taxon>Pseudomonadati</taxon>
        <taxon>Bacteroidota</taxon>
        <taxon>Flavobacteriia</taxon>
        <taxon>Flavobacteriales</taxon>
        <taxon>Flavobacteriaceae</taxon>
        <taxon>Winogradskyella</taxon>
    </lineage>
</organism>
<dbReference type="Proteomes" id="UP000216840">
    <property type="component" value="Unassembled WGS sequence"/>
</dbReference>
<dbReference type="EMBL" id="NGJN01000004">
    <property type="protein sequence ID" value="OZV68721.1"/>
    <property type="molecule type" value="Genomic_DNA"/>
</dbReference>
<proteinExistence type="predicted"/>
<comment type="caution">
    <text evidence="3">The sequence shown here is derived from an EMBL/GenBank/DDBJ whole genome shotgun (WGS) entry which is preliminary data.</text>
</comment>
<dbReference type="Pfam" id="PF13505">
    <property type="entry name" value="OMP_b-brl"/>
    <property type="match status" value="1"/>
</dbReference>
<dbReference type="AlphaFoldDB" id="A0A265UTT9"/>
<dbReference type="SUPFAM" id="SSF56925">
    <property type="entry name" value="OMPA-like"/>
    <property type="match status" value="1"/>
</dbReference>
<feature type="domain" description="Outer membrane protein beta-barrel" evidence="2">
    <location>
        <begin position="9"/>
        <end position="170"/>
    </location>
</feature>
<reference evidence="3 4" key="1">
    <citation type="submission" date="2017-05" db="EMBL/GenBank/DDBJ databases">
        <title>The draft genome sequence of Idiomarina salinarum WNB302.</title>
        <authorList>
            <person name="Sun Y."/>
            <person name="Chen B."/>
            <person name="Du Z."/>
        </authorList>
    </citation>
    <scope>NUCLEOTIDE SEQUENCE [LARGE SCALE GENOMIC DNA]</scope>
    <source>
        <strain evidence="3 4">WNB302</strain>
    </source>
</reference>
<keyword evidence="1" id="KW-0732">Signal</keyword>
<dbReference type="InterPro" id="IPR027385">
    <property type="entry name" value="Beta-barrel_OMP"/>
</dbReference>
<evidence type="ECO:0000256" key="1">
    <source>
        <dbReference type="ARBA" id="ARBA00022729"/>
    </source>
</evidence>
<sequence>MNGALFSQEKWSVEVRPGVNLPTSDFGEANIKTGFGFEAAIGYRFMEHLGAYVGWGYNNFKLEDSGFEFDETGYTFGFQFIHPLGTSEKLSYLLRAGGIYNHIELENSDGDLVDDSGHGFGWEIGAGINYELGSNWHIRPQIGYRALSRDIELGEITSNIDVNYVVFGVGIAKSF</sequence>
<evidence type="ECO:0000313" key="3">
    <source>
        <dbReference type="EMBL" id="OZV68721.1"/>
    </source>
</evidence>
<dbReference type="OrthoDB" id="1100205at2"/>
<gene>
    <name evidence="3" type="ORF">CA834_08365</name>
</gene>
<accession>A0A265UTT9</accession>
<evidence type="ECO:0000313" key="4">
    <source>
        <dbReference type="Proteomes" id="UP000216840"/>
    </source>
</evidence>
<dbReference type="Gene3D" id="2.40.160.20">
    <property type="match status" value="1"/>
</dbReference>
<evidence type="ECO:0000259" key="2">
    <source>
        <dbReference type="Pfam" id="PF13505"/>
    </source>
</evidence>
<protein>
    <submittedName>
        <fullName evidence="3">Opacity protein</fullName>
    </submittedName>
</protein>
<name>A0A265UTT9_9FLAO</name>
<dbReference type="InterPro" id="IPR011250">
    <property type="entry name" value="OMP/PagP_B-barrel"/>
</dbReference>